<evidence type="ECO:0000313" key="1">
    <source>
        <dbReference type="EMBL" id="KIO07534.1"/>
    </source>
</evidence>
<sequence>MDDTTRPPVRLQAISSKPLSLKDTQRHLDEFLSDLKRRNAFAKGLDSTIISQLEKLNNALGEERARERNDR</sequence>
<proteinExistence type="predicted"/>
<gene>
    <name evidence="1" type="ORF">M404DRAFT_136070</name>
</gene>
<dbReference type="Proteomes" id="UP000054217">
    <property type="component" value="Unassembled WGS sequence"/>
</dbReference>
<evidence type="ECO:0000313" key="2">
    <source>
        <dbReference type="Proteomes" id="UP000054217"/>
    </source>
</evidence>
<dbReference type="EMBL" id="KN831959">
    <property type="protein sequence ID" value="KIO07534.1"/>
    <property type="molecule type" value="Genomic_DNA"/>
</dbReference>
<accession>A0A0C3PHN3</accession>
<dbReference type="AlphaFoldDB" id="A0A0C3PHN3"/>
<reference evidence="2" key="2">
    <citation type="submission" date="2015-01" db="EMBL/GenBank/DDBJ databases">
        <title>Evolutionary Origins and Diversification of the Mycorrhizal Mutualists.</title>
        <authorList>
            <consortium name="DOE Joint Genome Institute"/>
            <consortium name="Mycorrhizal Genomics Consortium"/>
            <person name="Kohler A."/>
            <person name="Kuo A."/>
            <person name="Nagy L.G."/>
            <person name="Floudas D."/>
            <person name="Copeland A."/>
            <person name="Barry K.W."/>
            <person name="Cichocki N."/>
            <person name="Veneault-Fourrey C."/>
            <person name="LaButti K."/>
            <person name="Lindquist E.A."/>
            <person name="Lipzen A."/>
            <person name="Lundell T."/>
            <person name="Morin E."/>
            <person name="Murat C."/>
            <person name="Riley R."/>
            <person name="Ohm R."/>
            <person name="Sun H."/>
            <person name="Tunlid A."/>
            <person name="Henrissat B."/>
            <person name="Grigoriev I.V."/>
            <person name="Hibbett D.S."/>
            <person name="Martin F."/>
        </authorList>
    </citation>
    <scope>NUCLEOTIDE SEQUENCE [LARGE SCALE GENOMIC DNA]</scope>
    <source>
        <strain evidence="2">Marx 270</strain>
    </source>
</reference>
<organism evidence="1 2">
    <name type="scientific">Pisolithus tinctorius Marx 270</name>
    <dbReference type="NCBI Taxonomy" id="870435"/>
    <lineage>
        <taxon>Eukaryota</taxon>
        <taxon>Fungi</taxon>
        <taxon>Dikarya</taxon>
        <taxon>Basidiomycota</taxon>
        <taxon>Agaricomycotina</taxon>
        <taxon>Agaricomycetes</taxon>
        <taxon>Agaricomycetidae</taxon>
        <taxon>Boletales</taxon>
        <taxon>Sclerodermatineae</taxon>
        <taxon>Pisolithaceae</taxon>
        <taxon>Pisolithus</taxon>
    </lineage>
</organism>
<dbReference type="HOGENOM" id="CLU_184662_0_0_1"/>
<keyword evidence="2" id="KW-1185">Reference proteome</keyword>
<dbReference type="OrthoDB" id="3017409at2759"/>
<reference evidence="1 2" key="1">
    <citation type="submission" date="2014-04" db="EMBL/GenBank/DDBJ databases">
        <authorList>
            <consortium name="DOE Joint Genome Institute"/>
            <person name="Kuo A."/>
            <person name="Kohler A."/>
            <person name="Costa M.D."/>
            <person name="Nagy L.G."/>
            <person name="Floudas D."/>
            <person name="Copeland A."/>
            <person name="Barry K.W."/>
            <person name="Cichocki N."/>
            <person name="Veneault-Fourrey C."/>
            <person name="LaButti K."/>
            <person name="Lindquist E.A."/>
            <person name="Lipzen A."/>
            <person name="Lundell T."/>
            <person name="Morin E."/>
            <person name="Murat C."/>
            <person name="Sun H."/>
            <person name="Tunlid A."/>
            <person name="Henrissat B."/>
            <person name="Grigoriev I.V."/>
            <person name="Hibbett D.S."/>
            <person name="Martin F."/>
            <person name="Nordberg H.P."/>
            <person name="Cantor M.N."/>
            <person name="Hua S.X."/>
        </authorList>
    </citation>
    <scope>NUCLEOTIDE SEQUENCE [LARGE SCALE GENOMIC DNA]</scope>
    <source>
        <strain evidence="1 2">Marx 270</strain>
    </source>
</reference>
<dbReference type="InParanoid" id="A0A0C3PHN3"/>
<name>A0A0C3PHN3_PISTI</name>
<protein>
    <submittedName>
        <fullName evidence="1">Uncharacterized protein</fullName>
    </submittedName>
</protein>